<organism evidence="9 10">
    <name type="scientific">Endocarpon pusillum</name>
    <dbReference type="NCBI Taxonomy" id="364733"/>
    <lineage>
        <taxon>Eukaryota</taxon>
        <taxon>Fungi</taxon>
        <taxon>Dikarya</taxon>
        <taxon>Ascomycota</taxon>
        <taxon>Pezizomycotina</taxon>
        <taxon>Eurotiomycetes</taxon>
        <taxon>Chaetothyriomycetidae</taxon>
        <taxon>Verrucariales</taxon>
        <taxon>Verrucariaceae</taxon>
        <taxon>Endocarpon</taxon>
    </lineage>
</organism>
<evidence type="ECO:0000256" key="7">
    <source>
        <dbReference type="SAM" id="MobiDB-lite"/>
    </source>
</evidence>
<dbReference type="PANTHER" id="PTHR46527">
    <property type="entry name" value="NUCLEOPORIN-LIKE PROTEIN 2"/>
    <property type="match status" value="1"/>
</dbReference>
<dbReference type="Proteomes" id="UP000606974">
    <property type="component" value="Unassembled WGS sequence"/>
</dbReference>
<name>A0A8H7AC66_9EURO</name>
<dbReference type="PANTHER" id="PTHR46527:SF1">
    <property type="entry name" value="NUCLEOPORIN NUP42"/>
    <property type="match status" value="1"/>
</dbReference>
<feature type="compositionally biased region" description="Low complexity" evidence="7">
    <location>
        <begin position="405"/>
        <end position="417"/>
    </location>
</feature>
<dbReference type="OrthoDB" id="20729at2759"/>
<evidence type="ECO:0000256" key="2">
    <source>
        <dbReference type="ARBA" id="ARBA00022723"/>
    </source>
</evidence>
<evidence type="ECO:0000256" key="1">
    <source>
        <dbReference type="ARBA" id="ARBA00004123"/>
    </source>
</evidence>
<feature type="compositionally biased region" description="Polar residues" evidence="7">
    <location>
        <begin position="441"/>
        <end position="454"/>
    </location>
</feature>
<feature type="compositionally biased region" description="Polar residues" evidence="7">
    <location>
        <begin position="569"/>
        <end position="584"/>
    </location>
</feature>
<evidence type="ECO:0000256" key="3">
    <source>
        <dbReference type="ARBA" id="ARBA00022771"/>
    </source>
</evidence>
<keyword evidence="10" id="KW-1185">Reference proteome</keyword>
<feature type="compositionally biased region" description="Polar residues" evidence="7">
    <location>
        <begin position="481"/>
        <end position="535"/>
    </location>
</feature>
<dbReference type="InterPro" id="IPR051767">
    <property type="entry name" value="Nucleoporin_NUP42"/>
</dbReference>
<feature type="compositionally biased region" description="Polar residues" evidence="7">
    <location>
        <begin position="394"/>
        <end position="404"/>
    </location>
</feature>
<sequence>MVVCRYYQQGNCRFGDNCKYEHPGSQNSRNTGFASQNRFSAFQSPVSGGGKDVKKDVPWQHITVEVENDLTPGKGRPGWILSTYGPAKNAPASLFDGNELSFEELRLRFYELKADGNEMQATNEASSLWSKAEQQISDVLHNLNQVVRFMEDAEKKHPNRYDLLKMTGTIPIEQALKEAGSKSPLGGASAAQLLGFGSTGSGFGSAFSNPGMTSNTSSGFDAPKLSDASSGVFGKSTSSTSFGAPSFGQPSRPTFGQSGFGQLSTASALGRSSGGTFGQPSNPAQPAQTSSFGTLGFGQPATKNPFAAPSAAAFGQSSKPVSGFGQTSQVGSGFGQPSQLGGLGQTSQPTPGFGQASQLGSRFGQPSKPAGFGSPTQPSSGFRQPSQPAPAFGQPSNPFSTFGKPSQPAAAFAQSSQRTSSFGQPIQPASGFGQAAQSASTFGQPSQPTSTFGQPAQPAFGFGQPSQTSTANQAGPAFGQSLPSQLTDKRSSNPFGNRNSSITAFSQPSEPSPNNTMDRPNPFATSSSTTPTLVNSPTPPPQSTAPVPATVNPGTTTVTTPHPNLPTPCTNSLYSNPSSRAHPG</sequence>
<dbReference type="InterPro" id="IPR000571">
    <property type="entry name" value="Znf_CCCH"/>
</dbReference>
<evidence type="ECO:0000313" key="10">
    <source>
        <dbReference type="Proteomes" id="UP000606974"/>
    </source>
</evidence>
<feature type="compositionally biased region" description="Polar residues" evidence="7">
    <location>
        <begin position="464"/>
        <end position="473"/>
    </location>
</feature>
<reference evidence="9" key="1">
    <citation type="submission" date="2020-02" db="EMBL/GenBank/DDBJ databases">
        <authorList>
            <person name="Palmer J.M."/>
        </authorList>
    </citation>
    <scope>NUCLEOTIDE SEQUENCE</scope>
    <source>
        <strain evidence="9">EPUS1.4</strain>
        <tissue evidence="9">Thallus</tissue>
    </source>
</reference>
<comment type="caution">
    <text evidence="9">The sequence shown here is derived from an EMBL/GenBank/DDBJ whole genome shotgun (WGS) entry which is preliminary data.</text>
</comment>
<feature type="domain" description="C3H1-type" evidence="8">
    <location>
        <begin position="1"/>
        <end position="25"/>
    </location>
</feature>
<feature type="zinc finger region" description="C3H1-type" evidence="6">
    <location>
        <begin position="1"/>
        <end position="25"/>
    </location>
</feature>
<feature type="compositionally biased region" description="Low complexity" evidence="7">
    <location>
        <begin position="429"/>
        <end position="440"/>
    </location>
</feature>
<evidence type="ECO:0000259" key="8">
    <source>
        <dbReference type="PROSITE" id="PS50103"/>
    </source>
</evidence>
<feature type="compositionally biased region" description="Low complexity" evidence="7">
    <location>
        <begin position="544"/>
        <end position="562"/>
    </location>
</feature>
<accession>A0A8H7AC66</accession>
<feature type="compositionally biased region" description="Polar residues" evidence="7">
    <location>
        <begin position="278"/>
        <end position="293"/>
    </location>
</feature>
<dbReference type="InterPro" id="IPR036855">
    <property type="entry name" value="Znf_CCCH_sf"/>
</dbReference>
<keyword evidence="5" id="KW-0539">Nucleus</keyword>
<dbReference type="Gene3D" id="4.10.1000.10">
    <property type="entry name" value="Zinc finger, CCCH-type"/>
    <property type="match status" value="1"/>
</dbReference>
<dbReference type="GO" id="GO:0005634">
    <property type="term" value="C:nucleus"/>
    <property type="evidence" value="ECO:0007669"/>
    <property type="project" value="UniProtKB-SubCell"/>
</dbReference>
<dbReference type="SUPFAM" id="SSF90229">
    <property type="entry name" value="CCCH zinc finger"/>
    <property type="match status" value="1"/>
</dbReference>
<gene>
    <name evidence="9" type="ORF">GJ744_002240</name>
</gene>
<dbReference type="InterPro" id="IPR041367">
    <property type="entry name" value="Znf-CCCH_4"/>
</dbReference>
<evidence type="ECO:0000313" key="9">
    <source>
        <dbReference type="EMBL" id="KAF7504436.1"/>
    </source>
</evidence>
<evidence type="ECO:0000256" key="6">
    <source>
        <dbReference type="PROSITE-ProRule" id="PRU00723"/>
    </source>
</evidence>
<keyword evidence="4 6" id="KW-0862">Zinc</keyword>
<keyword evidence="3 6" id="KW-0863">Zinc-finger</keyword>
<keyword evidence="2 6" id="KW-0479">Metal-binding</keyword>
<evidence type="ECO:0000256" key="4">
    <source>
        <dbReference type="ARBA" id="ARBA00022833"/>
    </source>
</evidence>
<dbReference type="PROSITE" id="PS50103">
    <property type="entry name" value="ZF_C3H1"/>
    <property type="match status" value="1"/>
</dbReference>
<feature type="compositionally biased region" description="Polar residues" evidence="7">
    <location>
        <begin position="239"/>
        <end position="267"/>
    </location>
</feature>
<proteinExistence type="predicted"/>
<dbReference type="EMBL" id="JAACFV010000138">
    <property type="protein sequence ID" value="KAF7504436.1"/>
    <property type="molecule type" value="Genomic_DNA"/>
</dbReference>
<evidence type="ECO:0000256" key="5">
    <source>
        <dbReference type="ARBA" id="ARBA00023242"/>
    </source>
</evidence>
<feature type="compositionally biased region" description="Polar residues" evidence="7">
    <location>
        <begin position="315"/>
        <end position="360"/>
    </location>
</feature>
<dbReference type="GO" id="GO:0008270">
    <property type="term" value="F:zinc ion binding"/>
    <property type="evidence" value="ECO:0007669"/>
    <property type="project" value="UniProtKB-KW"/>
</dbReference>
<comment type="subcellular location">
    <subcellularLocation>
        <location evidence="1">Nucleus</location>
    </subcellularLocation>
</comment>
<feature type="compositionally biased region" description="Polar residues" evidence="7">
    <location>
        <begin position="374"/>
        <end position="386"/>
    </location>
</feature>
<feature type="region of interest" description="Disordered" evidence="7">
    <location>
        <begin position="239"/>
        <end position="584"/>
    </location>
</feature>
<protein>
    <recommendedName>
        <fullName evidence="8">C3H1-type domain-containing protein</fullName>
    </recommendedName>
</protein>
<dbReference type="SMART" id="SM00356">
    <property type="entry name" value="ZnF_C3H1"/>
    <property type="match status" value="1"/>
</dbReference>
<dbReference type="Pfam" id="PF18044">
    <property type="entry name" value="zf-CCCH_4"/>
    <property type="match status" value="1"/>
</dbReference>
<dbReference type="AlphaFoldDB" id="A0A8H7AC66"/>